<evidence type="ECO:0000256" key="1">
    <source>
        <dbReference type="PIRSR" id="PIRSR639069-1"/>
    </source>
</evidence>
<reference evidence="4 5" key="1">
    <citation type="submission" date="2010-12" db="EMBL/GenBank/DDBJ databases">
        <authorList>
            <person name="Muzny D."/>
            <person name="Qin X."/>
            <person name="Deng J."/>
            <person name="Jiang H."/>
            <person name="Liu Y."/>
            <person name="Qu J."/>
            <person name="Song X.-Z."/>
            <person name="Zhang L."/>
            <person name="Thornton R."/>
            <person name="Coyle M."/>
            <person name="Francisco L."/>
            <person name="Jackson L."/>
            <person name="Javaid M."/>
            <person name="Korchina V."/>
            <person name="Kovar C."/>
            <person name="Mata R."/>
            <person name="Mathew T."/>
            <person name="Ngo R."/>
            <person name="Nguyen L."/>
            <person name="Nguyen N."/>
            <person name="Okwuonu G."/>
            <person name="Ongeri F."/>
            <person name="Pham C."/>
            <person name="Simmons D."/>
            <person name="Wilczek-Boney K."/>
            <person name="Hale W."/>
            <person name="Jakkamsetti A."/>
            <person name="Pham P."/>
            <person name="Ruth R."/>
            <person name="San Lucas F."/>
            <person name="Warren J."/>
            <person name="Zhang J."/>
            <person name="Zhao Z."/>
            <person name="Zhou C."/>
            <person name="Zhu D."/>
            <person name="Lee S."/>
            <person name="Bess C."/>
            <person name="Blankenburg K."/>
            <person name="Forbes L."/>
            <person name="Fu Q."/>
            <person name="Gubbala S."/>
            <person name="Hirani K."/>
            <person name="Jayaseelan J.C."/>
            <person name="Lara F."/>
            <person name="Munidasa M."/>
            <person name="Palculict T."/>
            <person name="Patil S."/>
            <person name="Pu L.-L."/>
            <person name="Saada N."/>
            <person name="Tang L."/>
            <person name="Weissenberger G."/>
            <person name="Zhu Y."/>
            <person name="Hemphill L."/>
            <person name="Shang Y."/>
            <person name="Youmans B."/>
            <person name="Ayvaz T."/>
            <person name="Ross M."/>
            <person name="Santibanez J."/>
            <person name="Aqrawi P."/>
            <person name="Gross S."/>
            <person name="Joshi V."/>
            <person name="Fowler G."/>
            <person name="Nazareth L."/>
            <person name="Reid J."/>
            <person name="Worley K."/>
            <person name="Petrosino J."/>
            <person name="Highlander S."/>
            <person name="Gibbs R."/>
        </authorList>
    </citation>
    <scope>NUCLEOTIDE SEQUENCE [LARGE SCALE GENOMIC DNA]</scope>
    <source>
        <strain evidence="4 5">ATCC 700780</strain>
    </source>
</reference>
<proteinExistence type="predicted"/>
<comment type="caution">
    <text evidence="4">The sequence shown here is derived from an EMBL/GenBank/DDBJ whole genome shotgun (WGS) entry which is preliminary data.</text>
</comment>
<dbReference type="Proteomes" id="UP000010304">
    <property type="component" value="Unassembled WGS sequence"/>
</dbReference>
<dbReference type="AlphaFoldDB" id="E8KDJ2"/>
<gene>
    <name evidence="4" type="primary">cah</name>
    <name evidence="4" type="ORF">HMPREF9180_1547</name>
</gene>
<dbReference type="GO" id="GO:0047739">
    <property type="term" value="F:cephalosporin-C deacetylase activity"/>
    <property type="evidence" value="ECO:0007669"/>
    <property type="project" value="UniProtKB-EC"/>
</dbReference>
<dbReference type="ESTHER" id="9stre-e8kdj2">
    <property type="family name" value="Acetyl-esterase_deacetylase"/>
</dbReference>
<dbReference type="PANTHER" id="PTHR40111">
    <property type="entry name" value="CEPHALOSPORIN-C DEACETYLASE"/>
    <property type="match status" value="1"/>
</dbReference>
<dbReference type="EC" id="3.1.1.41" evidence="4"/>
<protein>
    <submittedName>
        <fullName evidence="4">Acetyl xylan esterase (AXE1)</fullName>
        <ecNumber evidence="4">3.1.1.41</ecNumber>
    </submittedName>
</protein>
<dbReference type="eggNOG" id="COG3458">
    <property type="taxonomic scope" value="Bacteria"/>
</dbReference>
<dbReference type="Gene3D" id="3.40.50.1820">
    <property type="entry name" value="alpha/beta hydrolase"/>
    <property type="match status" value="1"/>
</dbReference>
<feature type="active site" description="Nucleophile" evidence="1">
    <location>
        <position position="192"/>
    </location>
</feature>
<evidence type="ECO:0000313" key="5">
    <source>
        <dbReference type="Proteomes" id="UP000010304"/>
    </source>
</evidence>
<name>E8KDJ2_9STRE</name>
<dbReference type="STRING" id="888746.HMPREF9180_1547"/>
<feature type="binding site" evidence="2">
    <location>
        <position position="100"/>
    </location>
    <ligand>
        <name>substrate</name>
    </ligand>
</feature>
<organism evidence="4 5">
    <name type="scientific">Streptococcus peroris ATCC 700780</name>
    <dbReference type="NCBI Taxonomy" id="888746"/>
    <lineage>
        <taxon>Bacteria</taxon>
        <taxon>Bacillati</taxon>
        <taxon>Bacillota</taxon>
        <taxon>Bacilli</taxon>
        <taxon>Lactobacillales</taxon>
        <taxon>Streptococcaceae</taxon>
        <taxon>Streptococcus</taxon>
    </lineage>
</organism>
<evidence type="ECO:0000259" key="3">
    <source>
        <dbReference type="Pfam" id="PF05448"/>
    </source>
</evidence>
<dbReference type="SUPFAM" id="SSF53474">
    <property type="entry name" value="alpha/beta-Hydrolases"/>
    <property type="match status" value="1"/>
</dbReference>
<dbReference type="InterPro" id="IPR008391">
    <property type="entry name" value="AXE1_dom"/>
</dbReference>
<accession>E8KDJ2</accession>
<evidence type="ECO:0000256" key="2">
    <source>
        <dbReference type="PIRSR" id="PIRSR639069-2"/>
    </source>
</evidence>
<feature type="domain" description="Acetyl xylan esterase" evidence="3">
    <location>
        <begin position="12"/>
        <end position="327"/>
    </location>
</feature>
<dbReference type="GO" id="GO:0005976">
    <property type="term" value="P:polysaccharide metabolic process"/>
    <property type="evidence" value="ECO:0007669"/>
    <property type="project" value="TreeGrafter"/>
</dbReference>
<dbReference type="HOGENOM" id="CLU_054209_0_0_9"/>
<dbReference type="InterPro" id="IPR029058">
    <property type="entry name" value="AB_hydrolase_fold"/>
</dbReference>
<dbReference type="Pfam" id="PF05448">
    <property type="entry name" value="AXE1"/>
    <property type="match status" value="1"/>
</dbReference>
<sequence length="338" mass="38921">MVTVTKLKEGFMRNPALIEEMKTYRGRDEIPQDFDAFWDGEIDKVSVLPDYQLEERDFHIPNVKCYELTFKGTRDGLVYARVILPKSEQKVPVIFHFHGYMGRCWDWTDMLAFTVAGYGVVSMDVRGQSGYSQDGLRSPLGNTVKGHIIRGAVEGKEQLFYKDVYLDIYQLVEIVASLPQVDEEQLASYGASQGGALALVVAGLNPRIKRTVAIYPFLSDFRRVLEIGNTSEAYDELFRYFKFHDPFHETEDQIMETLSYIDVKNLAHRIKGEVRMITGLDDDVCYPITQFAIYNRLTCEKSYRLMPEYAHEAMNVHVNDQVYNWLCGSEIPFTYVSQ</sequence>
<evidence type="ECO:0000313" key="4">
    <source>
        <dbReference type="EMBL" id="EFX40090.1"/>
    </source>
</evidence>
<keyword evidence="4" id="KW-0378">Hydrolase</keyword>
<feature type="active site" description="Charge relay system" evidence="1">
    <location>
        <position position="311"/>
    </location>
</feature>
<feature type="active site" description="Charge relay system" evidence="1">
    <location>
        <position position="282"/>
    </location>
</feature>
<dbReference type="InterPro" id="IPR039069">
    <property type="entry name" value="CE7"/>
</dbReference>
<dbReference type="EMBL" id="AEVF01000013">
    <property type="protein sequence ID" value="EFX40090.1"/>
    <property type="molecule type" value="Genomic_DNA"/>
</dbReference>
<keyword evidence="5" id="KW-1185">Reference proteome</keyword>
<dbReference type="PANTHER" id="PTHR40111:SF1">
    <property type="entry name" value="CEPHALOSPORIN-C DEACETYLASE"/>
    <property type="match status" value="1"/>
</dbReference>